<evidence type="ECO:0000256" key="1">
    <source>
        <dbReference type="SAM" id="MobiDB-lite"/>
    </source>
</evidence>
<accession>A0A211ZIZ4</accession>
<dbReference type="EMBL" id="NHON01000042">
    <property type="protein sequence ID" value="OWJ65166.1"/>
    <property type="molecule type" value="Genomic_DNA"/>
</dbReference>
<keyword evidence="4" id="KW-1185">Reference proteome</keyword>
<dbReference type="RefSeq" id="WP_088152970.1">
    <property type="nucleotide sequence ID" value="NZ_NHON01000042.1"/>
</dbReference>
<gene>
    <name evidence="3" type="ORF">BWR60_21005</name>
</gene>
<organism evidence="3 4">
    <name type="scientific">Inquilinus limosus</name>
    <dbReference type="NCBI Taxonomy" id="171674"/>
    <lineage>
        <taxon>Bacteria</taxon>
        <taxon>Pseudomonadati</taxon>
        <taxon>Pseudomonadota</taxon>
        <taxon>Alphaproteobacteria</taxon>
        <taxon>Rhodospirillales</taxon>
        <taxon>Rhodospirillaceae</taxon>
        <taxon>Inquilinus</taxon>
    </lineage>
</organism>
<evidence type="ECO:0000256" key="2">
    <source>
        <dbReference type="SAM" id="Phobius"/>
    </source>
</evidence>
<keyword evidence="2" id="KW-0472">Membrane</keyword>
<dbReference type="AlphaFoldDB" id="A0A211ZIZ4"/>
<reference evidence="4" key="1">
    <citation type="submission" date="2017-05" db="EMBL/GenBank/DDBJ databases">
        <authorList>
            <person name="Macchi M."/>
            <person name="Festa S."/>
            <person name="Coppotelli B.M."/>
            <person name="Morelli I.S."/>
        </authorList>
    </citation>
    <scope>NUCLEOTIDE SEQUENCE [LARGE SCALE GENOMIC DNA]</scope>
    <source>
        <strain evidence="4">I</strain>
    </source>
</reference>
<name>A0A211ZIZ4_9PROT</name>
<proteinExistence type="predicted"/>
<comment type="caution">
    <text evidence="3">The sequence shown here is derived from an EMBL/GenBank/DDBJ whole genome shotgun (WGS) entry which is preliminary data.</text>
</comment>
<dbReference type="Proteomes" id="UP000196655">
    <property type="component" value="Unassembled WGS sequence"/>
</dbReference>
<evidence type="ECO:0000313" key="3">
    <source>
        <dbReference type="EMBL" id="OWJ65166.1"/>
    </source>
</evidence>
<evidence type="ECO:0000313" key="4">
    <source>
        <dbReference type="Proteomes" id="UP000196655"/>
    </source>
</evidence>
<keyword evidence="2" id="KW-0812">Transmembrane</keyword>
<keyword evidence="2" id="KW-1133">Transmembrane helix</keyword>
<feature type="transmembrane region" description="Helical" evidence="2">
    <location>
        <begin position="21"/>
        <end position="42"/>
    </location>
</feature>
<dbReference type="OrthoDB" id="5514977at2"/>
<feature type="region of interest" description="Disordered" evidence="1">
    <location>
        <begin position="124"/>
        <end position="143"/>
    </location>
</feature>
<protein>
    <submittedName>
        <fullName evidence="3">Uncharacterized protein</fullName>
    </submittedName>
</protein>
<sequence>MADTTKLGDRWRNYRPSKATAFWSWVAVSALTMLIGFTWGGWVTGGSAQDMARQARAELVADVCVANFLDAPDAQKQLASFKDTSSWRRNDFIKDGGWAKIGADGKPTTEAISLCVKKLGDAKLPAKEQQATNDKADAATVTR</sequence>